<feature type="transmembrane region" description="Helical" evidence="1">
    <location>
        <begin position="165"/>
        <end position="182"/>
    </location>
</feature>
<dbReference type="EMBL" id="DTGZ01000011">
    <property type="protein sequence ID" value="HGV96791.1"/>
    <property type="molecule type" value="Genomic_DNA"/>
</dbReference>
<evidence type="ECO:0000313" key="2">
    <source>
        <dbReference type="EMBL" id="HGV96791.1"/>
    </source>
</evidence>
<sequence>MSQDILVWISSLLTLFIFSFIFKDNPFYRFAEHLFVGTSAGYFIALQYHNVVYPNLIVPLFKEGQLLYVIPLILGILYITRFIPNISWLVRIPIAFLLGWGSGVAIPSALQADVIKQIQGTMLTREIFERWDSGLWAIIILVGVMATLIFFFFSRERKGIIKPIANLGIIFIMLGFGASFGYTVMARISLLIGRFQFLLGDWLGIIK</sequence>
<dbReference type="AlphaFoldDB" id="A0A7C4XDT4"/>
<feature type="transmembrane region" description="Helical" evidence="1">
    <location>
        <begin position="95"/>
        <end position="115"/>
    </location>
</feature>
<feature type="transmembrane region" description="Helical" evidence="1">
    <location>
        <begin position="6"/>
        <end position="22"/>
    </location>
</feature>
<protein>
    <submittedName>
        <fullName evidence="2">Uncharacterized protein</fullName>
    </submittedName>
</protein>
<evidence type="ECO:0000256" key="1">
    <source>
        <dbReference type="SAM" id="Phobius"/>
    </source>
</evidence>
<accession>A0A7C4XDT4</accession>
<keyword evidence="1" id="KW-0472">Membrane</keyword>
<organism evidence="2">
    <name type="scientific">candidate division WOR-3 bacterium</name>
    <dbReference type="NCBI Taxonomy" id="2052148"/>
    <lineage>
        <taxon>Bacteria</taxon>
        <taxon>Bacteria division WOR-3</taxon>
    </lineage>
</organism>
<keyword evidence="1" id="KW-1133">Transmembrane helix</keyword>
<reference evidence="2" key="1">
    <citation type="journal article" date="2020" name="mSystems">
        <title>Genome- and Community-Level Interaction Insights into Carbon Utilization and Element Cycling Functions of Hydrothermarchaeota in Hydrothermal Sediment.</title>
        <authorList>
            <person name="Zhou Z."/>
            <person name="Liu Y."/>
            <person name="Xu W."/>
            <person name="Pan J."/>
            <person name="Luo Z.H."/>
            <person name="Li M."/>
        </authorList>
    </citation>
    <scope>NUCLEOTIDE SEQUENCE [LARGE SCALE GENOMIC DNA]</scope>
    <source>
        <strain evidence="2">SpSt-774</strain>
    </source>
</reference>
<feature type="transmembrane region" description="Helical" evidence="1">
    <location>
        <begin position="135"/>
        <end position="153"/>
    </location>
</feature>
<gene>
    <name evidence="2" type="ORF">ENV60_00635</name>
</gene>
<feature type="transmembrane region" description="Helical" evidence="1">
    <location>
        <begin position="34"/>
        <end position="53"/>
    </location>
</feature>
<feature type="transmembrane region" description="Helical" evidence="1">
    <location>
        <begin position="65"/>
        <end position="83"/>
    </location>
</feature>
<keyword evidence="1" id="KW-0812">Transmembrane</keyword>
<comment type="caution">
    <text evidence="2">The sequence shown here is derived from an EMBL/GenBank/DDBJ whole genome shotgun (WGS) entry which is preliminary data.</text>
</comment>
<proteinExistence type="predicted"/>
<name>A0A7C4XDT4_UNCW3</name>